<keyword evidence="3 4" id="KW-0546">Nucleotide metabolism</keyword>
<sequence length="209" mass="22935">MSTLSHPDSPPAPMLVLASGSRTRAAMLERAGLTALLDRPAVDEDEVKAAGRAENVTAEIVAEALAELKAQRITRRHPGALVVGADQMLECEGRWFDKPTDRAGARDQLLALRGRTHRLISCAVVVRDGQRMWHRIDSARLTMRSFSDAFLDDYLDRAGDEVLQSVGAYQLEGLGAQLFHRVEGDFFTILGLPLLPLLGFLRVHGVGRE</sequence>
<dbReference type="HAMAP" id="MF_00528">
    <property type="entry name" value="Maf"/>
    <property type="match status" value="1"/>
</dbReference>
<keyword evidence="6" id="KW-1185">Reference proteome</keyword>
<comment type="similarity">
    <text evidence="4">Belongs to the Maf family.</text>
</comment>
<comment type="catalytic activity">
    <reaction evidence="4">
        <text>a ribonucleoside 5'-triphosphate + H2O = a ribonucleoside 5'-phosphate + diphosphate + H(+)</text>
        <dbReference type="Rhea" id="RHEA:23996"/>
        <dbReference type="ChEBI" id="CHEBI:15377"/>
        <dbReference type="ChEBI" id="CHEBI:15378"/>
        <dbReference type="ChEBI" id="CHEBI:33019"/>
        <dbReference type="ChEBI" id="CHEBI:58043"/>
        <dbReference type="ChEBI" id="CHEBI:61557"/>
        <dbReference type="EC" id="3.6.1.9"/>
    </reaction>
</comment>
<dbReference type="InterPro" id="IPR029001">
    <property type="entry name" value="ITPase-like_fam"/>
</dbReference>
<evidence type="ECO:0000256" key="1">
    <source>
        <dbReference type="ARBA" id="ARBA00001968"/>
    </source>
</evidence>
<proteinExistence type="inferred from homology"/>
<comment type="caution">
    <text evidence="4">Lacks conserved residue(s) required for the propagation of feature annotation.</text>
</comment>
<dbReference type="Gene3D" id="3.90.950.10">
    <property type="match status" value="1"/>
</dbReference>
<dbReference type="Proteomes" id="UP001244552">
    <property type="component" value="Unassembled WGS sequence"/>
</dbReference>
<reference evidence="5 6" key="1">
    <citation type="submission" date="2023-07" db="EMBL/GenBank/DDBJ databases">
        <title>Genomic Encyclopedia of Type Strains, Phase IV (KMG-IV): sequencing the most valuable type-strain genomes for metagenomic binning, comparative biology and taxonomic classification.</title>
        <authorList>
            <person name="Goeker M."/>
        </authorList>
    </citation>
    <scope>NUCLEOTIDE SEQUENCE [LARGE SCALE GENOMIC DNA]</scope>
    <source>
        <strain evidence="5 6">DSM 19922</strain>
    </source>
</reference>
<comment type="caution">
    <text evidence="5">The sequence shown here is derived from an EMBL/GenBank/DDBJ whole genome shotgun (WGS) entry which is preliminary data.</text>
</comment>
<organism evidence="5 6">
    <name type="scientific">Azospirillum picis</name>
    <dbReference type="NCBI Taxonomy" id="488438"/>
    <lineage>
        <taxon>Bacteria</taxon>
        <taxon>Pseudomonadati</taxon>
        <taxon>Pseudomonadota</taxon>
        <taxon>Alphaproteobacteria</taxon>
        <taxon>Rhodospirillales</taxon>
        <taxon>Azospirillaceae</taxon>
        <taxon>Azospirillum</taxon>
    </lineage>
</organism>
<dbReference type="CDD" id="cd00555">
    <property type="entry name" value="Maf"/>
    <property type="match status" value="1"/>
</dbReference>
<gene>
    <name evidence="5" type="ORF">QO018_003050</name>
</gene>
<dbReference type="Pfam" id="PF02545">
    <property type="entry name" value="Maf"/>
    <property type="match status" value="1"/>
</dbReference>
<comment type="subcellular location">
    <subcellularLocation>
        <location evidence="4">Cytoplasm</location>
    </subcellularLocation>
</comment>
<dbReference type="PANTHER" id="PTHR43213:SF5">
    <property type="entry name" value="BIFUNCTIONAL DTTP_UTP PYROPHOSPHATASE_METHYLTRANSFERASE PROTEIN-RELATED"/>
    <property type="match status" value="1"/>
</dbReference>
<evidence type="ECO:0000313" key="5">
    <source>
        <dbReference type="EMBL" id="MDQ0534179.1"/>
    </source>
</evidence>
<evidence type="ECO:0000313" key="6">
    <source>
        <dbReference type="Proteomes" id="UP001244552"/>
    </source>
</evidence>
<comment type="cofactor">
    <cofactor evidence="1 4">
        <name>a divalent metal cation</name>
        <dbReference type="ChEBI" id="CHEBI:60240"/>
    </cofactor>
</comment>
<evidence type="ECO:0000256" key="2">
    <source>
        <dbReference type="ARBA" id="ARBA00022801"/>
    </source>
</evidence>
<dbReference type="InterPro" id="IPR003697">
    <property type="entry name" value="Maf-like"/>
</dbReference>
<dbReference type="PIRSF" id="PIRSF006305">
    <property type="entry name" value="Maf"/>
    <property type="match status" value="1"/>
</dbReference>
<feature type="active site" description="Proton acceptor" evidence="4">
    <location>
        <position position="86"/>
    </location>
</feature>
<accession>A0ABU0MLQ3</accession>
<name>A0ABU0MLQ3_9PROT</name>
<comment type="function">
    <text evidence="4">Nucleoside triphosphate pyrophosphatase. May have a dual role in cell division arrest and in preventing the incorporation of modified nucleotides into cellular nucleic acids.</text>
</comment>
<protein>
    <recommendedName>
        <fullName evidence="4">Nucleoside triphosphate pyrophosphatase</fullName>
        <ecNumber evidence="4">3.6.1.9</ecNumber>
    </recommendedName>
    <alternativeName>
        <fullName evidence="4">Nucleotide pyrophosphatase</fullName>
        <shortName evidence="4">Nucleotide PPase</shortName>
    </alternativeName>
</protein>
<evidence type="ECO:0000256" key="3">
    <source>
        <dbReference type="ARBA" id="ARBA00023080"/>
    </source>
</evidence>
<keyword evidence="4" id="KW-0963">Cytoplasm</keyword>
<evidence type="ECO:0000256" key="4">
    <source>
        <dbReference type="HAMAP-Rule" id="MF_00528"/>
    </source>
</evidence>
<dbReference type="EC" id="3.6.1.9" evidence="4"/>
<keyword evidence="2 4" id="KW-0378">Hydrolase</keyword>
<comment type="catalytic activity">
    <reaction evidence="4">
        <text>a 2'-deoxyribonucleoside 5'-triphosphate + H2O = a 2'-deoxyribonucleoside 5'-phosphate + diphosphate + H(+)</text>
        <dbReference type="Rhea" id="RHEA:44644"/>
        <dbReference type="ChEBI" id="CHEBI:15377"/>
        <dbReference type="ChEBI" id="CHEBI:15378"/>
        <dbReference type="ChEBI" id="CHEBI:33019"/>
        <dbReference type="ChEBI" id="CHEBI:61560"/>
        <dbReference type="ChEBI" id="CHEBI:65317"/>
        <dbReference type="EC" id="3.6.1.9"/>
    </reaction>
</comment>
<dbReference type="EMBL" id="JAUSVU010000010">
    <property type="protein sequence ID" value="MDQ0534179.1"/>
    <property type="molecule type" value="Genomic_DNA"/>
</dbReference>
<dbReference type="PANTHER" id="PTHR43213">
    <property type="entry name" value="BIFUNCTIONAL DTTP/UTP PYROPHOSPHATASE/METHYLTRANSFERASE PROTEIN-RELATED"/>
    <property type="match status" value="1"/>
</dbReference>
<dbReference type="SUPFAM" id="SSF52972">
    <property type="entry name" value="ITPase-like"/>
    <property type="match status" value="1"/>
</dbReference>